<organism evidence="10 11">
    <name type="scientific">Amycolatopsis orientalis</name>
    <name type="common">Nocardia orientalis</name>
    <dbReference type="NCBI Taxonomy" id="31958"/>
    <lineage>
        <taxon>Bacteria</taxon>
        <taxon>Bacillati</taxon>
        <taxon>Actinomycetota</taxon>
        <taxon>Actinomycetes</taxon>
        <taxon>Pseudonocardiales</taxon>
        <taxon>Pseudonocardiaceae</taxon>
        <taxon>Amycolatopsis</taxon>
    </lineage>
</organism>
<protein>
    <recommendedName>
        <fullName evidence="12">Cytochrome</fullName>
    </recommendedName>
</protein>
<keyword evidence="7 9" id="KW-0503">Monooxygenase</keyword>
<dbReference type="RefSeq" id="WP_044852846.1">
    <property type="nucleotide sequence ID" value="NZ_CP016174.1"/>
</dbReference>
<dbReference type="Proteomes" id="UP000093695">
    <property type="component" value="Chromosome"/>
</dbReference>
<evidence type="ECO:0000256" key="3">
    <source>
        <dbReference type="ARBA" id="ARBA00022617"/>
    </source>
</evidence>
<dbReference type="PRINTS" id="PR00359">
    <property type="entry name" value="BP450"/>
</dbReference>
<dbReference type="KEGG" id="aori:SD37_09285"/>
<gene>
    <name evidence="10" type="ORF">SD37_09285</name>
</gene>
<reference evidence="10 11" key="1">
    <citation type="journal article" date="2015" name="Genome Announc.">
        <title>Draft Genome Sequence of Norvancomycin-Producing Strain Amycolatopsis orientalis CPCC200066.</title>
        <authorList>
            <person name="Lei X."/>
            <person name="Yuan F."/>
            <person name="Shi Y."/>
            <person name="Li X."/>
            <person name="Wang L."/>
            <person name="Hong B."/>
        </authorList>
    </citation>
    <scope>NUCLEOTIDE SEQUENCE [LARGE SCALE GENOMIC DNA]</scope>
    <source>
        <strain evidence="10 11">B-37</strain>
    </source>
</reference>
<evidence type="ECO:0000256" key="5">
    <source>
        <dbReference type="ARBA" id="ARBA00023002"/>
    </source>
</evidence>
<dbReference type="GO" id="GO:0004497">
    <property type="term" value="F:monooxygenase activity"/>
    <property type="evidence" value="ECO:0007669"/>
    <property type="project" value="UniProtKB-KW"/>
</dbReference>
<dbReference type="PRINTS" id="PR00385">
    <property type="entry name" value="P450"/>
</dbReference>
<dbReference type="GO" id="GO:0020037">
    <property type="term" value="F:heme binding"/>
    <property type="evidence" value="ECO:0007669"/>
    <property type="project" value="InterPro"/>
</dbReference>
<dbReference type="PANTHER" id="PTHR46696">
    <property type="entry name" value="P450, PUTATIVE (EUROFUNG)-RELATED"/>
    <property type="match status" value="1"/>
</dbReference>
<dbReference type="PANTHER" id="PTHR46696:SF6">
    <property type="entry name" value="P450, PUTATIVE (EUROFUNG)-RELATED"/>
    <property type="match status" value="1"/>
</dbReference>
<evidence type="ECO:0000256" key="6">
    <source>
        <dbReference type="ARBA" id="ARBA00023004"/>
    </source>
</evidence>
<name>A0A193BUD1_AMYOR</name>
<accession>A0A193BUD1</accession>
<dbReference type="Pfam" id="PF00067">
    <property type="entry name" value="p450"/>
    <property type="match status" value="1"/>
</dbReference>
<evidence type="ECO:0000256" key="7">
    <source>
        <dbReference type="ARBA" id="ARBA00023033"/>
    </source>
</evidence>
<keyword evidence="6 9" id="KW-0408">Iron</keyword>
<dbReference type="EMBL" id="CP016174">
    <property type="protein sequence ID" value="ANN15822.1"/>
    <property type="molecule type" value="Genomic_DNA"/>
</dbReference>
<evidence type="ECO:0000256" key="9">
    <source>
        <dbReference type="RuleBase" id="RU000461"/>
    </source>
</evidence>
<dbReference type="STRING" id="31958.SD37_09285"/>
<comment type="function">
    <text evidence="8">Involved in the coupling of aromatic side chains of the heptapeptide of vancomycin.</text>
</comment>
<evidence type="ECO:0000256" key="8">
    <source>
        <dbReference type="ARBA" id="ARBA00055433"/>
    </source>
</evidence>
<comment type="similarity">
    <text evidence="2 9">Belongs to the cytochrome P450 family.</text>
</comment>
<dbReference type="InterPro" id="IPR002397">
    <property type="entry name" value="Cyt_P450_B"/>
</dbReference>
<dbReference type="CDD" id="cd11031">
    <property type="entry name" value="Cyp158A-like"/>
    <property type="match status" value="1"/>
</dbReference>
<evidence type="ECO:0000313" key="11">
    <source>
        <dbReference type="Proteomes" id="UP000093695"/>
    </source>
</evidence>
<dbReference type="AlphaFoldDB" id="A0A193BUD1"/>
<evidence type="ECO:0000256" key="4">
    <source>
        <dbReference type="ARBA" id="ARBA00022723"/>
    </source>
</evidence>
<keyword evidence="4 9" id="KW-0479">Metal-binding</keyword>
<keyword evidence="3 9" id="KW-0349">Heme</keyword>
<dbReference type="FunFam" id="1.10.630.10:FF:000018">
    <property type="entry name" value="Cytochrome P450 monooxygenase"/>
    <property type="match status" value="1"/>
</dbReference>
<keyword evidence="5 9" id="KW-0560">Oxidoreductase</keyword>
<dbReference type="Gene3D" id="1.10.630.10">
    <property type="entry name" value="Cytochrome P450"/>
    <property type="match status" value="1"/>
</dbReference>
<dbReference type="InterPro" id="IPR001128">
    <property type="entry name" value="Cyt_P450"/>
</dbReference>
<dbReference type="GO" id="GO:0005506">
    <property type="term" value="F:iron ion binding"/>
    <property type="evidence" value="ECO:0007669"/>
    <property type="project" value="InterPro"/>
</dbReference>
<evidence type="ECO:0000256" key="2">
    <source>
        <dbReference type="ARBA" id="ARBA00010617"/>
    </source>
</evidence>
<keyword evidence="11" id="KW-1185">Reference proteome</keyword>
<dbReference type="SUPFAM" id="SSF48264">
    <property type="entry name" value="Cytochrome P450"/>
    <property type="match status" value="1"/>
</dbReference>
<evidence type="ECO:0008006" key="12">
    <source>
        <dbReference type="Google" id="ProtNLM"/>
    </source>
</evidence>
<dbReference type="InterPro" id="IPR036396">
    <property type="entry name" value="Cyt_P450_sf"/>
</dbReference>
<dbReference type="InterPro" id="IPR017972">
    <property type="entry name" value="Cyt_P450_CS"/>
</dbReference>
<evidence type="ECO:0000256" key="1">
    <source>
        <dbReference type="ARBA" id="ARBA00004660"/>
    </source>
</evidence>
<sequence length="404" mass="45508">MSNSDVFRPDLNVRPEPLDYPFNNHESLEVSARYKCLRDSPTLSRVRLPRGDPAWLVIDYDLARIVLNDPRFSSAAIPGRSVPRQSNFPADPNLLTLNDQDHTRLRGLITKNFTKKRIERLRPQVRAHARQLIAGMKDSGPPADLVENYAIPLTLHVICEILGVPRPDRARLRLWSEAQFSTNSLAAEETELRSRQLNDYLVGLVAARRAAPSDDLLTDLINAREDDDRLSEAELLVVTRELLFAGYETTSNQIANFTNFLTDRPDIWRSLRDEPQHLEATIEELLRFVPVMAGAGSMPRYALVDVVLGTTQIAAGDVVLVSIGASNRDGQEFPAPDVFRVDRDRNRHLAFGHGRHHCLGIALARLQLQEALSALALSFPNLSVGEIHWKNQVMRGPRTMMVNW</sequence>
<evidence type="ECO:0000313" key="10">
    <source>
        <dbReference type="EMBL" id="ANN15822.1"/>
    </source>
</evidence>
<comment type="pathway">
    <text evidence="1">Antibiotic biosynthesis; vancomycin biosynthesis.</text>
</comment>
<proteinExistence type="inferred from homology"/>
<dbReference type="PROSITE" id="PS00086">
    <property type="entry name" value="CYTOCHROME_P450"/>
    <property type="match status" value="1"/>
</dbReference>
<dbReference type="GO" id="GO:0016705">
    <property type="term" value="F:oxidoreductase activity, acting on paired donors, with incorporation or reduction of molecular oxygen"/>
    <property type="evidence" value="ECO:0007669"/>
    <property type="project" value="InterPro"/>
</dbReference>